<feature type="domain" description="Ig-like" evidence="9">
    <location>
        <begin position="29"/>
        <end position="119"/>
    </location>
</feature>
<evidence type="ECO:0000313" key="11">
    <source>
        <dbReference type="EMBL" id="KAK4471089.1"/>
    </source>
</evidence>
<feature type="transmembrane region" description="Helical" evidence="7">
    <location>
        <begin position="1402"/>
        <end position="1421"/>
    </location>
</feature>
<evidence type="ECO:0000256" key="2">
    <source>
        <dbReference type="ARBA" id="ARBA00022737"/>
    </source>
</evidence>
<dbReference type="PROSITE" id="PS50853">
    <property type="entry name" value="FN3"/>
    <property type="match status" value="2"/>
</dbReference>
<dbReference type="Gene3D" id="2.60.40.10">
    <property type="entry name" value="Immunoglobulins"/>
    <property type="match status" value="7"/>
</dbReference>
<reference evidence="11" key="2">
    <citation type="journal article" date="2023" name="Infect Dis Poverty">
        <title>Chromosome-scale genome of the human blood fluke Schistosoma mekongi and its implications for public health.</title>
        <authorList>
            <person name="Zhou M."/>
            <person name="Xu L."/>
            <person name="Xu D."/>
            <person name="Chen W."/>
            <person name="Khan J."/>
            <person name="Hu Y."/>
            <person name="Huang H."/>
            <person name="Wei H."/>
            <person name="Zhang Y."/>
            <person name="Chusongsang P."/>
            <person name="Tanasarnprasert K."/>
            <person name="Hu X."/>
            <person name="Limpanont Y."/>
            <person name="Lv Z."/>
        </authorList>
    </citation>
    <scope>NUCLEOTIDE SEQUENCE</scope>
    <source>
        <strain evidence="11">LV_2022a</strain>
    </source>
</reference>
<evidence type="ECO:0000256" key="4">
    <source>
        <dbReference type="ARBA" id="ARBA00023157"/>
    </source>
</evidence>
<feature type="chain" id="PRO_5041947641" description="Roundabout" evidence="8">
    <location>
        <begin position="20"/>
        <end position="1434"/>
    </location>
</feature>
<feature type="domain" description="Ig-like" evidence="9">
    <location>
        <begin position="218"/>
        <end position="300"/>
    </location>
</feature>
<evidence type="ECO:0000256" key="5">
    <source>
        <dbReference type="ARBA" id="ARBA00023180"/>
    </source>
</evidence>
<dbReference type="InterPro" id="IPR003961">
    <property type="entry name" value="FN3_dom"/>
</dbReference>
<dbReference type="InterPro" id="IPR036179">
    <property type="entry name" value="Ig-like_dom_sf"/>
</dbReference>
<feature type="domain" description="Ig-like" evidence="9">
    <location>
        <begin position="408"/>
        <end position="514"/>
    </location>
</feature>
<keyword evidence="2" id="KW-0677">Repeat</keyword>
<evidence type="ECO:0000256" key="3">
    <source>
        <dbReference type="ARBA" id="ARBA00023136"/>
    </source>
</evidence>
<sequence>MHFKLLICSFIVILWTVDCTNVSISPRKPVFTEYPRDAFPLLRQQLRLFCRADGESIVSITWYKDGKVVETQRHKPGTSNRITKAGELLFLSFSEEDEGNYYCNASNIHGWTSSPSALVKAAYFDTSSASSPESKSAYLGQTVLLECIPPTGSPAPTVFWKHNNQKIIDSSRIRLMENGGLRIDSAKRQDAGMYQCLAENSAGHWDSKPATLTVRRKPRFKFTPMSKQAIVGDSVEFQCLASEDPNSTILWRREGNKIIQASLIDRKTLRIEHVQLSDGGDYICEAKSVGSNVEAIAHLSVISPPIFVITPEDKTVPLGGQVSFDCLTSGSPPPTVRWLHSKFSYWIPKPGEKPLQTGRFQVFPNGTLFINSTILSDAGLFECKASQKSGIVKSTAQLFFESLVISLPLIEIGPQNQTMFQGMVATLPCHSTVLQYTLQVPNSLIHSNVNTFTPIITEWLFNNSAVSTISNPRVVMLNSGSLQINALRMSDTGYYTCKVGIQDFSSPFLRRSTSWTAFLQVTEGDLSVSSTYLSPGDEVAMLLPDPPKDVKVTSIGDTWVVLDLVNDQTMGHVIQKRDLSETAFVTGVQVEVTEFNTSSSWRVVESSGASNSVRISGLLPHTGYHILVRYVNHYGVGKPFILNKLVFTKTLELTRNFLPTELVVRLQSVDFSPLHVRAISPSELLAEWFLCGPSDTLFLITGFKATYRSVPMSRCITSNRESNGYYVKESIMQYPKADQNSCAFQGDSMESFFDSYEDELTPCSLPLIPKQQSLDWSPPSFLNGEKVDYYVRPPNVTTTTTTSIKMAISNLRPFICYAIRIETFIDHPEHSRIFTQKSQVSLALTYDTTPTGAPQITNVRWLKNGTVLQLDWNPPNEWERGGILTGYSLKILTTGLKLSRTVNMGSEQSSFHIYDLDPWSNYTLYLSAVTCHGEGVRSLPVYIFAYPTRGHFPELDVEQSKLSVMNLNQYESGIVFRKVLYDGRSLYPGSQSLSEHMILKTAEIHEDKVSLTREPWFIVSAVMFSVLWVLICLGLIIYGRHRSERQRRRHAVLDVMDVEIIAKNGRLGGVVDSTQEASTASPQIFMGNFSTSTETKATPLTLMEPLTVNASILPDINHTPKQLGNSYMNGFITRSVNPSYSVSIANTFSLINDGNLQSVPSYLPQYPLGNPMLSIDNLKNHSFNNSGVMVPNVPIGGSQLLPGGSHCPPELIHTTGATHLLPSGCLPMPTPGHSSQDQSSGDQATPYASVSVIQPMVFDHMPVDFAAAIQQGQPRGRQLSLAEIIPPPPDYPPPSLPSFSPVPHHFTSWSLGEAPCSGGSGEDSAAYSDFRQSSSQIQGGLPVPSSSSSSHQNWLMTSQHENISCSTHPTSSHSLSKTSGLSSEWPNNGSLSLTPHSTDQHIFACIVGGYVGALIVILSIVNLSASFEQIYYAC</sequence>
<dbReference type="PANTHER" id="PTHR44170:SF6">
    <property type="entry name" value="CONTACTIN"/>
    <property type="match status" value="1"/>
</dbReference>
<feature type="domain" description="Fibronectin type-III" evidence="10">
    <location>
        <begin position="850"/>
        <end position="948"/>
    </location>
</feature>
<dbReference type="PROSITE" id="PS50835">
    <property type="entry name" value="IG_LIKE"/>
    <property type="match status" value="5"/>
</dbReference>
<evidence type="ECO:0000256" key="8">
    <source>
        <dbReference type="SAM" id="SignalP"/>
    </source>
</evidence>
<accession>A0AAE1ZCM3</accession>
<feature type="domain" description="Ig-like" evidence="9">
    <location>
        <begin position="126"/>
        <end position="213"/>
    </location>
</feature>
<comment type="subcellular location">
    <subcellularLocation>
        <location evidence="1">Membrane</location>
    </subcellularLocation>
</comment>
<dbReference type="GO" id="GO:0098609">
    <property type="term" value="P:cell-cell adhesion"/>
    <property type="evidence" value="ECO:0007669"/>
    <property type="project" value="TreeGrafter"/>
</dbReference>
<keyword evidence="5" id="KW-0325">Glycoprotein</keyword>
<evidence type="ECO:0000313" key="12">
    <source>
        <dbReference type="Proteomes" id="UP001292079"/>
    </source>
</evidence>
<dbReference type="Pfam" id="PF13927">
    <property type="entry name" value="Ig_3"/>
    <property type="match status" value="4"/>
</dbReference>
<proteinExistence type="predicted"/>
<dbReference type="SMART" id="SM00408">
    <property type="entry name" value="IGc2"/>
    <property type="match status" value="5"/>
</dbReference>
<dbReference type="SMART" id="SM00060">
    <property type="entry name" value="FN3"/>
    <property type="match status" value="3"/>
</dbReference>
<evidence type="ECO:0000256" key="7">
    <source>
        <dbReference type="SAM" id="Phobius"/>
    </source>
</evidence>
<dbReference type="InterPro" id="IPR013783">
    <property type="entry name" value="Ig-like_fold"/>
</dbReference>
<dbReference type="SMART" id="SM00409">
    <property type="entry name" value="IG"/>
    <property type="match status" value="5"/>
</dbReference>
<dbReference type="Pfam" id="PF00041">
    <property type="entry name" value="fn3"/>
    <property type="match status" value="1"/>
</dbReference>
<dbReference type="GO" id="GO:0016020">
    <property type="term" value="C:membrane"/>
    <property type="evidence" value="ECO:0007669"/>
    <property type="project" value="UniProtKB-SubCell"/>
</dbReference>
<dbReference type="InterPro" id="IPR003598">
    <property type="entry name" value="Ig_sub2"/>
</dbReference>
<keyword evidence="7" id="KW-0812">Transmembrane</keyword>
<dbReference type="InterPro" id="IPR003599">
    <property type="entry name" value="Ig_sub"/>
</dbReference>
<keyword evidence="6" id="KW-0393">Immunoglobulin domain</keyword>
<keyword evidence="3 7" id="KW-0472">Membrane</keyword>
<protein>
    <recommendedName>
        <fullName evidence="13">Roundabout</fullName>
    </recommendedName>
</protein>
<evidence type="ECO:0008006" key="13">
    <source>
        <dbReference type="Google" id="ProtNLM"/>
    </source>
</evidence>
<reference evidence="11" key="1">
    <citation type="submission" date="2022-04" db="EMBL/GenBank/DDBJ databases">
        <authorList>
            <person name="Xu L."/>
            <person name="Lv Z."/>
        </authorList>
    </citation>
    <scope>NUCLEOTIDE SEQUENCE</scope>
    <source>
        <strain evidence="11">LV_2022a</strain>
    </source>
</reference>
<dbReference type="EMBL" id="JALJAT010000003">
    <property type="protein sequence ID" value="KAK4471089.1"/>
    <property type="molecule type" value="Genomic_DNA"/>
</dbReference>
<organism evidence="11 12">
    <name type="scientific">Schistosoma mekongi</name>
    <name type="common">Parasitic worm</name>
    <dbReference type="NCBI Taxonomy" id="38744"/>
    <lineage>
        <taxon>Eukaryota</taxon>
        <taxon>Metazoa</taxon>
        <taxon>Spiralia</taxon>
        <taxon>Lophotrochozoa</taxon>
        <taxon>Platyhelminthes</taxon>
        <taxon>Trematoda</taxon>
        <taxon>Digenea</taxon>
        <taxon>Strigeidida</taxon>
        <taxon>Schistosomatoidea</taxon>
        <taxon>Schistosomatidae</taxon>
        <taxon>Schistosoma</taxon>
    </lineage>
</organism>
<evidence type="ECO:0000259" key="10">
    <source>
        <dbReference type="PROSITE" id="PS50853"/>
    </source>
</evidence>
<dbReference type="InterPro" id="IPR013106">
    <property type="entry name" value="Ig_V-set"/>
</dbReference>
<comment type="caution">
    <text evidence="11">The sequence shown here is derived from an EMBL/GenBank/DDBJ whole genome shotgun (WGS) entry which is preliminary data.</text>
</comment>
<keyword evidence="4" id="KW-1015">Disulfide bond</keyword>
<keyword evidence="8" id="KW-0732">Signal</keyword>
<feature type="signal peptide" evidence="8">
    <location>
        <begin position="1"/>
        <end position="19"/>
    </location>
</feature>
<dbReference type="FunFam" id="2.60.40.10:FF:000004">
    <property type="entry name" value="DCC isoform 1"/>
    <property type="match status" value="1"/>
</dbReference>
<feature type="domain" description="Ig-like" evidence="9">
    <location>
        <begin position="305"/>
        <end position="399"/>
    </location>
</feature>
<evidence type="ECO:0000259" key="9">
    <source>
        <dbReference type="PROSITE" id="PS50835"/>
    </source>
</evidence>
<dbReference type="InterPro" id="IPR036116">
    <property type="entry name" value="FN3_sf"/>
</dbReference>
<keyword evidence="12" id="KW-1185">Reference proteome</keyword>
<dbReference type="InterPro" id="IPR007110">
    <property type="entry name" value="Ig-like_dom"/>
</dbReference>
<dbReference type="SUPFAM" id="SSF49265">
    <property type="entry name" value="Fibronectin type III"/>
    <property type="match status" value="2"/>
</dbReference>
<evidence type="ECO:0000256" key="1">
    <source>
        <dbReference type="ARBA" id="ARBA00004370"/>
    </source>
</evidence>
<feature type="transmembrane region" description="Helical" evidence="7">
    <location>
        <begin position="1016"/>
        <end position="1039"/>
    </location>
</feature>
<keyword evidence="7" id="KW-1133">Transmembrane helix</keyword>
<dbReference type="SMART" id="SM00406">
    <property type="entry name" value="IGv"/>
    <property type="match status" value="2"/>
</dbReference>
<dbReference type="Proteomes" id="UP001292079">
    <property type="component" value="Unassembled WGS sequence"/>
</dbReference>
<gene>
    <name evidence="11" type="ORF">MN116_005489</name>
</gene>
<dbReference type="SUPFAM" id="SSF48726">
    <property type="entry name" value="Immunoglobulin"/>
    <property type="match status" value="5"/>
</dbReference>
<feature type="domain" description="Fibronectin type-III" evidence="10">
    <location>
        <begin position="546"/>
        <end position="653"/>
    </location>
</feature>
<dbReference type="CDD" id="cd00063">
    <property type="entry name" value="FN3"/>
    <property type="match status" value="2"/>
</dbReference>
<evidence type="ECO:0000256" key="6">
    <source>
        <dbReference type="ARBA" id="ARBA00023319"/>
    </source>
</evidence>
<name>A0AAE1ZCM3_SCHME</name>
<dbReference type="PANTHER" id="PTHR44170">
    <property type="entry name" value="PROTEIN SIDEKICK"/>
    <property type="match status" value="1"/>
</dbReference>